<dbReference type="Proteomes" id="UP000685013">
    <property type="component" value="Chromosome 11"/>
</dbReference>
<dbReference type="AlphaFoldDB" id="A0AAV6MWG1"/>
<evidence type="ECO:0000313" key="3">
    <source>
        <dbReference type="Proteomes" id="UP000685013"/>
    </source>
</evidence>
<dbReference type="PANTHER" id="PTHR47116">
    <property type="entry name" value="PHLOEM FILAMENT PROTEIN"/>
    <property type="match status" value="1"/>
</dbReference>
<proteinExistence type="predicted"/>
<evidence type="ECO:0000313" key="2">
    <source>
        <dbReference type="EMBL" id="KAG6588755.1"/>
    </source>
</evidence>
<dbReference type="Pfam" id="PF07430">
    <property type="entry name" value="PP1"/>
    <property type="match status" value="1"/>
</dbReference>
<protein>
    <recommendedName>
        <fullName evidence="1">Phloem filament PP1 domain-containing protein</fullName>
    </recommendedName>
</protein>
<dbReference type="InterPro" id="IPR027214">
    <property type="entry name" value="Cystatin"/>
</dbReference>
<gene>
    <name evidence="2" type="ORF">SDJN03_17320</name>
</gene>
<name>A0AAV6MWG1_9ROSI</name>
<accession>A0AAV6MWG1</accession>
<dbReference type="InterPro" id="IPR009994">
    <property type="entry name" value="PP1"/>
</dbReference>
<feature type="non-terminal residue" evidence="2">
    <location>
        <position position="1"/>
    </location>
</feature>
<organism evidence="2 3">
    <name type="scientific">Cucurbita argyrosperma subsp. sororia</name>
    <dbReference type="NCBI Taxonomy" id="37648"/>
    <lineage>
        <taxon>Eukaryota</taxon>
        <taxon>Viridiplantae</taxon>
        <taxon>Streptophyta</taxon>
        <taxon>Embryophyta</taxon>
        <taxon>Tracheophyta</taxon>
        <taxon>Spermatophyta</taxon>
        <taxon>Magnoliopsida</taxon>
        <taxon>eudicotyledons</taxon>
        <taxon>Gunneridae</taxon>
        <taxon>Pentapetalae</taxon>
        <taxon>rosids</taxon>
        <taxon>fabids</taxon>
        <taxon>Cucurbitales</taxon>
        <taxon>Cucurbitaceae</taxon>
        <taxon>Cucurbiteae</taxon>
        <taxon>Cucurbita</taxon>
    </lineage>
</organism>
<comment type="caution">
    <text evidence="2">The sequence shown here is derived from an EMBL/GenBank/DDBJ whole genome shotgun (WGS) entry which is preliminary data.</text>
</comment>
<keyword evidence="3" id="KW-1185">Reference proteome</keyword>
<feature type="domain" description="Phloem filament PP1" evidence="1">
    <location>
        <begin position="38"/>
        <end position="113"/>
    </location>
</feature>
<dbReference type="EMBL" id="JAGKQH010000011">
    <property type="protein sequence ID" value="KAG6588755.1"/>
    <property type="molecule type" value="Genomic_DNA"/>
</dbReference>
<evidence type="ECO:0000259" key="1">
    <source>
        <dbReference type="Pfam" id="PF07430"/>
    </source>
</evidence>
<sequence>MAVVAQITSNDPISQLKIDGCLICPSKWIQIPDVSEVCVQNIAKFAVQDYNLIHKESFKYQSIKCGWFMELKGEDLAFRLHIVVKDCLGRIFELDVVVSEKKTCAEKVRKLESAKLIKKN</sequence>
<reference evidence="2 3" key="1">
    <citation type="journal article" date="2021" name="Hortic Res">
        <title>The domestication of Cucurbita argyrosperma as revealed by the genome of its wild relative.</title>
        <authorList>
            <person name="Barrera-Redondo J."/>
            <person name="Sanchez-de la Vega G."/>
            <person name="Aguirre-Liguori J.A."/>
            <person name="Castellanos-Morales G."/>
            <person name="Gutierrez-Guerrero Y.T."/>
            <person name="Aguirre-Dugua X."/>
            <person name="Aguirre-Planter E."/>
            <person name="Tenaillon M.I."/>
            <person name="Lira-Saade R."/>
            <person name="Eguiarte L.E."/>
        </authorList>
    </citation>
    <scope>NUCLEOTIDE SEQUENCE [LARGE SCALE GENOMIC DNA]</scope>
    <source>
        <strain evidence="2">JBR-2021</strain>
    </source>
</reference>
<dbReference type="GO" id="GO:0004869">
    <property type="term" value="F:cysteine-type endopeptidase inhibitor activity"/>
    <property type="evidence" value="ECO:0007669"/>
    <property type="project" value="InterPro"/>
</dbReference>